<evidence type="ECO:0008006" key="3">
    <source>
        <dbReference type="Google" id="ProtNLM"/>
    </source>
</evidence>
<comment type="caution">
    <text evidence="1">The sequence shown here is derived from an EMBL/GenBank/DDBJ whole genome shotgun (WGS) entry which is preliminary data.</text>
</comment>
<dbReference type="AlphaFoldDB" id="A0A1R0WWA8"/>
<evidence type="ECO:0000313" key="1">
    <source>
        <dbReference type="EMBL" id="OMD22754.1"/>
    </source>
</evidence>
<gene>
    <name evidence="1" type="ORF">BJP51_31415</name>
</gene>
<dbReference type="InterPro" id="IPR013783">
    <property type="entry name" value="Ig-like_fold"/>
</dbReference>
<sequence>MRFTKRILLVVVFLLLFSLVPEQLPGVSKKDLKVSAAEGEDITYYRNITVYPVSDSQGDFRGSLSFYAPSFTLINIQYNRTTKLMSFDISPENASMQGNVGVPITVTTGGRSVRAQISLMFNALQNPDWEYDNDQWSGMRTMTWENYIGTVDNYGTNYNESTTFDLSSTPDKNDIGYYWRPDPFEPKAIQLFYNYSTTVSNLDEYSKWIYTGGHKYTLIPNHPPTLTVTTPNNQLLINDNGLSGMTIEGYVNDPDNEDVTVTAEIPNIFYKKTVVPQAQAVKPFYIPIDAIEDSLPPGDYTMNITASDPSGMKKTATLNLSVKARLRNKAFVLINTPIETKTKYMDSEGDQKYTERFRYDHDPYFFDNSMGIIGDSGLWRSSAYPSFPFSGVYTATFQGRDNPKNDDRFDVYRKWSRDNLSTMTFHVHRKPIALFTAKLMGGYVQIADTSYDLDHITASNKGIVDRQWQYKKTKSTIWNDGQPPNPLPSNDQYDIRLRVRDMDGENGLGVWSDWCERTVGAAGNLPPVALFTVEPNIVSYRKATTIIDKSFDPDNDPLDVYYWTVIKDGWNKVWEHWGGATTPPNIAAFGLGNYQINLQVHDNRGLWSEWYSQNVQVMNHPPAAAFKMPSEVYRDTPITMQNLTPDPDEDGDSLSYAWYARLNSSPYYYTGSNRNQSMTIGSIMASSGVSPQQAISDGWEMRLNVADIPVASNITPLTSYATRMFTVKNHIPTAGINGPSSVYQYDTITYYGVDSDEDPSDISSLQYYWKVTDSDGATEMYRTPNIKIDFPESGIYTLEHWVVDQIGDKSNIATLKVNVDKNLAPTLTLTTPTGTATNPSVIDAEKEGDPLIKWTYTDPENDPQEKYRLEFYSKDDLLVKSVENPDSTGLLRQYQIPNNTFERFEYFTVYGRAYSKLSWSEISNEKTFIIDNPPKPGFTLVTDTGRDATKVPIYRTDVLNIKSNATDPDEPKGDTISHKYFLKSASGTEALASTQKDFTKQFSSNGIFTFRQLVTDSLGLYREISHSITVVNRIPTVNITYPTSTDSSKPTIASTLTPIIKWDYQDEDGDLQQRYKVRIINLATGAVKVQSGEQVSSAKQWQIPAGSLIENEKYAVEVEVFDGYNWSNVSARKYFMVNLLSIKGAVKHTEEWNNNRKGYNLKQSGNGESPRGYNIFWAGERFVLQGIATGLPDTVEVTMTGGYTTQLIPTNSDKTLWTGELYDSSFEKLPDGPVTFTFTAKNEYNTKVDTVSVIISGEWTEYFRSHRIK</sequence>
<reference evidence="1 2" key="1">
    <citation type="submission" date="2016-10" db="EMBL/GenBank/DDBJ databases">
        <title>Paenibacillus species isolates.</title>
        <authorList>
            <person name="Beno S.M."/>
        </authorList>
    </citation>
    <scope>NUCLEOTIDE SEQUENCE [LARGE SCALE GENOMIC DNA]</scope>
    <source>
        <strain evidence="1 2">FSL H7-0604</strain>
    </source>
</reference>
<dbReference type="InterPro" id="IPR035986">
    <property type="entry name" value="PKD_dom_sf"/>
</dbReference>
<dbReference type="RefSeq" id="WP_076179784.1">
    <property type="nucleotide sequence ID" value="NZ_MKQP01000064.1"/>
</dbReference>
<name>A0A1R0WWA8_9BACL</name>
<dbReference type="Proteomes" id="UP000187465">
    <property type="component" value="Unassembled WGS sequence"/>
</dbReference>
<proteinExistence type="predicted"/>
<dbReference type="EMBL" id="MKQP01000064">
    <property type="protein sequence ID" value="OMD22754.1"/>
    <property type="molecule type" value="Genomic_DNA"/>
</dbReference>
<accession>A0A1R0WWA8</accession>
<dbReference type="SUPFAM" id="SSF49299">
    <property type="entry name" value="PKD domain"/>
    <property type="match status" value="2"/>
</dbReference>
<dbReference type="Gene3D" id="2.60.40.10">
    <property type="entry name" value="Immunoglobulins"/>
    <property type="match status" value="3"/>
</dbReference>
<protein>
    <recommendedName>
        <fullName evidence="3">PKD domain-containing protein</fullName>
    </recommendedName>
</protein>
<evidence type="ECO:0000313" key="2">
    <source>
        <dbReference type="Proteomes" id="UP000187465"/>
    </source>
</evidence>
<organism evidence="1 2">
    <name type="scientific">Paenibacillus odorifer</name>
    <dbReference type="NCBI Taxonomy" id="189426"/>
    <lineage>
        <taxon>Bacteria</taxon>
        <taxon>Bacillati</taxon>
        <taxon>Bacillota</taxon>
        <taxon>Bacilli</taxon>
        <taxon>Bacillales</taxon>
        <taxon>Paenibacillaceae</taxon>
        <taxon>Paenibacillus</taxon>
    </lineage>
</organism>